<organism evidence="3 4">
    <name type="scientific">Acyrthosiphon pisum</name>
    <name type="common">Pea aphid</name>
    <dbReference type="NCBI Taxonomy" id="7029"/>
    <lineage>
        <taxon>Eukaryota</taxon>
        <taxon>Metazoa</taxon>
        <taxon>Ecdysozoa</taxon>
        <taxon>Arthropoda</taxon>
        <taxon>Hexapoda</taxon>
        <taxon>Insecta</taxon>
        <taxon>Pterygota</taxon>
        <taxon>Neoptera</taxon>
        <taxon>Paraneoptera</taxon>
        <taxon>Hemiptera</taxon>
        <taxon>Sternorrhyncha</taxon>
        <taxon>Aphidomorpha</taxon>
        <taxon>Aphidoidea</taxon>
        <taxon>Aphididae</taxon>
        <taxon>Macrosiphini</taxon>
        <taxon>Acyrthosiphon</taxon>
    </lineage>
</organism>
<keyword evidence="4" id="KW-1185">Reference proteome</keyword>
<reference evidence="3" key="2">
    <citation type="submission" date="2022-06" db="UniProtKB">
        <authorList>
            <consortium name="EnsemblMetazoa"/>
        </authorList>
    </citation>
    <scope>IDENTIFICATION</scope>
</reference>
<dbReference type="PANTHER" id="PTHR31569:SF4">
    <property type="entry name" value="SWIM-TYPE DOMAIN-CONTAINING PROTEIN"/>
    <property type="match status" value="1"/>
</dbReference>
<dbReference type="InterPro" id="IPR048325">
    <property type="entry name" value="ZSWIM3_N"/>
</dbReference>
<proteinExistence type="predicted"/>
<keyword evidence="1" id="KW-0863">Zinc-finger</keyword>
<dbReference type="Pfam" id="PF21056">
    <property type="entry name" value="ZSWIM1-3_RNaseH-like"/>
    <property type="match status" value="1"/>
</dbReference>
<dbReference type="KEGG" id="api:100573576"/>
<dbReference type="AlphaFoldDB" id="A0A8R2F9V1"/>
<reference evidence="4" key="1">
    <citation type="submission" date="2010-06" db="EMBL/GenBank/DDBJ databases">
        <authorList>
            <person name="Jiang H."/>
            <person name="Abraham K."/>
            <person name="Ali S."/>
            <person name="Alsbrooks S.L."/>
            <person name="Anim B.N."/>
            <person name="Anosike U.S."/>
            <person name="Attaway T."/>
            <person name="Bandaranaike D.P."/>
            <person name="Battles P.K."/>
            <person name="Bell S.N."/>
            <person name="Bell A.V."/>
            <person name="Beltran B."/>
            <person name="Bickham C."/>
            <person name="Bustamante Y."/>
            <person name="Caleb T."/>
            <person name="Canada A."/>
            <person name="Cardenas V."/>
            <person name="Carter K."/>
            <person name="Chacko J."/>
            <person name="Chandrabose M.N."/>
            <person name="Chavez D."/>
            <person name="Chavez A."/>
            <person name="Chen L."/>
            <person name="Chu H.-S."/>
            <person name="Claassen K.J."/>
            <person name="Cockrell R."/>
            <person name="Collins M."/>
            <person name="Cooper J.A."/>
            <person name="Cree A."/>
            <person name="Curry S.M."/>
            <person name="Da Y."/>
            <person name="Dao M.D."/>
            <person name="Das B."/>
            <person name="Davila M.-L."/>
            <person name="Davy-Carroll L."/>
            <person name="Denson S."/>
            <person name="Dinh H."/>
            <person name="Ebong V.E."/>
            <person name="Edwards J.R."/>
            <person name="Egan A."/>
            <person name="El-Daye J."/>
            <person name="Escobedo L."/>
            <person name="Fernandez S."/>
            <person name="Fernando P.R."/>
            <person name="Flagg N."/>
            <person name="Forbes L.D."/>
            <person name="Fowler R.G."/>
            <person name="Fu Q."/>
            <person name="Gabisi R.A."/>
            <person name="Ganer J."/>
            <person name="Garbino Pronczuk A."/>
            <person name="Garcia R.M."/>
            <person name="Garner T."/>
            <person name="Garrett T.E."/>
            <person name="Gonzalez D.A."/>
            <person name="Hamid H."/>
            <person name="Hawkins E.S."/>
            <person name="Hirani K."/>
            <person name="Hogues M.E."/>
            <person name="Hollins B."/>
            <person name="Hsiao C.-H."/>
            <person name="Jabil R."/>
            <person name="James M.L."/>
            <person name="Jhangiani S.N."/>
            <person name="Johnson B."/>
            <person name="Johnson Q."/>
            <person name="Joshi V."/>
            <person name="Kalu J.B."/>
            <person name="Kam C."/>
            <person name="Kashfia A."/>
            <person name="Keebler J."/>
            <person name="Kisamo H."/>
            <person name="Kovar C.L."/>
            <person name="Lago L.A."/>
            <person name="Lai C.-Y."/>
            <person name="Laidlaw J."/>
            <person name="Lara F."/>
            <person name="Le T.-K."/>
            <person name="Lee S.L."/>
            <person name="Legall F.H."/>
            <person name="Lemon S.J."/>
            <person name="Lewis L.R."/>
            <person name="Li B."/>
            <person name="Liu Y."/>
            <person name="Liu Y.-S."/>
            <person name="Lopez J."/>
            <person name="Lozado R.J."/>
            <person name="Lu J."/>
            <person name="Madu R.C."/>
            <person name="Maheshwari M."/>
            <person name="Maheshwari R."/>
            <person name="Malloy K."/>
            <person name="Martinez E."/>
            <person name="Mathew T."/>
            <person name="Mercado I.C."/>
            <person name="Mercado C."/>
            <person name="Meyer B."/>
            <person name="Montgomery K."/>
            <person name="Morgan M.B."/>
            <person name="Munidasa M."/>
            <person name="Nazareth L.V."/>
            <person name="Nelson J."/>
            <person name="Ng B.M."/>
            <person name="Nguyen N.B."/>
            <person name="Nguyen P.Q."/>
            <person name="Nguyen T."/>
            <person name="Obregon M."/>
            <person name="Okwuonu G.O."/>
            <person name="Onwere C.G."/>
            <person name="Orozco G."/>
            <person name="Parra A."/>
            <person name="Patel S."/>
            <person name="Patil S."/>
            <person name="Perez A."/>
            <person name="Perez Y."/>
            <person name="Pham C."/>
            <person name="Primus E.L."/>
            <person name="Pu L.-L."/>
            <person name="Puazo M."/>
            <person name="Qin X."/>
            <person name="Quiroz J.B."/>
            <person name="Reese J."/>
            <person name="Richards S."/>
            <person name="Rives C.M."/>
            <person name="Robberts R."/>
            <person name="Ruiz S.J."/>
            <person name="Ruiz M.J."/>
            <person name="Santibanez J."/>
            <person name="Schneider B.W."/>
            <person name="Sisson I."/>
            <person name="Smith M."/>
            <person name="Sodergren E."/>
            <person name="Song X.-Z."/>
            <person name="Song B.B."/>
            <person name="Summersgill H."/>
            <person name="Thelus R."/>
            <person name="Thornton R.D."/>
            <person name="Trejos Z.Y."/>
            <person name="Usmani K."/>
            <person name="Vattathil S."/>
            <person name="Villasana D."/>
            <person name="Walker D.L."/>
            <person name="Wang S."/>
            <person name="Wang K."/>
            <person name="White C.S."/>
            <person name="Williams A.C."/>
            <person name="Williamson J."/>
            <person name="Wilson K."/>
            <person name="Woghiren I.O."/>
            <person name="Woodworth J.R."/>
            <person name="Worley K.C."/>
            <person name="Wright R.A."/>
            <person name="Wu W."/>
            <person name="Young L."/>
            <person name="Zhang L."/>
            <person name="Zhang J."/>
            <person name="Zhu Y."/>
            <person name="Muzny D.M."/>
            <person name="Weinstock G."/>
            <person name="Gibbs R.A."/>
        </authorList>
    </citation>
    <scope>NUCLEOTIDE SEQUENCE [LARGE SCALE GENOMIC DNA]</scope>
    <source>
        <strain evidence="4">LSR1</strain>
    </source>
</reference>
<dbReference type="InterPro" id="IPR048324">
    <property type="entry name" value="ZSWIM1-3_RNaseH-like"/>
</dbReference>
<dbReference type="InterPro" id="IPR052579">
    <property type="entry name" value="Zinc_finger_SWIM"/>
</dbReference>
<feature type="domain" description="SWIM-type" evidence="2">
    <location>
        <begin position="487"/>
        <end position="525"/>
    </location>
</feature>
<dbReference type="Proteomes" id="UP000007819">
    <property type="component" value="Chromosome A3"/>
</dbReference>
<keyword evidence="1" id="KW-0479">Metal-binding</keyword>
<protein>
    <recommendedName>
        <fullName evidence="2">SWIM-type domain-containing protein</fullName>
    </recommendedName>
</protein>
<accession>A0A8R2F9V1</accession>
<dbReference type="GeneID" id="100573576"/>
<evidence type="ECO:0000313" key="4">
    <source>
        <dbReference type="Proteomes" id="UP000007819"/>
    </source>
</evidence>
<dbReference type="Pfam" id="PF21599">
    <property type="entry name" value="ZSWIM3_N"/>
    <property type="match status" value="1"/>
</dbReference>
<evidence type="ECO:0000256" key="1">
    <source>
        <dbReference type="PROSITE-ProRule" id="PRU00325"/>
    </source>
</evidence>
<dbReference type="OrthoDB" id="124789at2759"/>
<evidence type="ECO:0000313" key="3">
    <source>
        <dbReference type="EnsemblMetazoa" id="XP_008184315.2"/>
    </source>
</evidence>
<name>A0A8R2F9V1_ACYPI</name>
<dbReference type="RefSeq" id="XP_008184315.2">
    <property type="nucleotide sequence ID" value="XM_008186093.2"/>
</dbReference>
<evidence type="ECO:0000259" key="2">
    <source>
        <dbReference type="PROSITE" id="PS50966"/>
    </source>
</evidence>
<dbReference type="EnsemblMetazoa" id="XM_008186093.3">
    <property type="protein sequence ID" value="XP_008184315.2"/>
    <property type="gene ID" value="LOC100573576"/>
</dbReference>
<sequence>MKLGDTFSSFEAFESCFTVYKDTNFVDYFTKDCKTLSSINAKFPNGRMRTASKELKYYYIKFCCIHGGTYKKKKISLDQRVTSTMRQGCEASIYLKASENGKLLEITKFNENHNHEISRTLYSHLPNQKKTIPETKAIVLQLKDLKANKKMVQNKIMKQSGKVITLKDLSNIRTTAGNHYSKNDLDEVVTKLKEKFNCIVEISTDETNNLNGIFIQDKVMAESFSSFPEIVFADATYKLLDLRLSVYVLMNEDGNGQSEIVAIGLLVNEEEITLSWFFETFKKNNPTSIKTRAYVTDKNMKERNVIKSVFPNAALTICLFHTLRTFNREITCEKQNLTPKQRDDIKQIFQNLTYCKTQLEYDSVYHHLQAMAPESIMEYYKKNWHAIRNEWVMGMTFNTVNFMNKTNYRFESFNGKLKSVISTFSTLDDFVEKLFIVLDCVRLERDKNAIKLVQKQPTQKNTIPELQQFYSSLTPYAFNSLKTQFECAAETDVLEKTTENNCSCLFYNSMRLPCRHIFNLRKKQSLSLHDNSLFDERWTRNFYYKNQRVFKNVEVINTDNDNTTMTTLYKKKKILTTHEKFCEASIIGAKIADLVSKSSNIHYHRKIEQLEFVFNTWLKGQELSLHILGADDHEVMDVVEEECCENNDIVDAIEDKCDLSLNNCIGLMEGTDDEVMEVVERVL</sequence>
<dbReference type="PANTHER" id="PTHR31569">
    <property type="entry name" value="SWIM-TYPE DOMAIN-CONTAINING PROTEIN"/>
    <property type="match status" value="1"/>
</dbReference>
<dbReference type="InterPro" id="IPR007527">
    <property type="entry name" value="Znf_SWIM"/>
</dbReference>
<keyword evidence="1" id="KW-0862">Zinc</keyword>
<dbReference type="GO" id="GO:0008270">
    <property type="term" value="F:zinc ion binding"/>
    <property type="evidence" value="ECO:0007669"/>
    <property type="project" value="UniProtKB-KW"/>
</dbReference>
<dbReference type="PROSITE" id="PS50966">
    <property type="entry name" value="ZF_SWIM"/>
    <property type="match status" value="1"/>
</dbReference>